<dbReference type="PANTHER" id="PTHR33055">
    <property type="entry name" value="TRANSPOSASE FOR INSERTION SEQUENCE ELEMENT IS1111A"/>
    <property type="match status" value="1"/>
</dbReference>
<feature type="non-terminal residue" evidence="3">
    <location>
        <position position="1"/>
    </location>
</feature>
<evidence type="ECO:0000313" key="3">
    <source>
        <dbReference type="EMBL" id="ETW10582.1"/>
    </source>
</evidence>
<evidence type="ECO:0000259" key="2">
    <source>
        <dbReference type="Pfam" id="PF02371"/>
    </source>
</evidence>
<dbReference type="GO" id="GO:0003677">
    <property type="term" value="F:DNA binding"/>
    <property type="evidence" value="ECO:0007669"/>
    <property type="project" value="InterPro"/>
</dbReference>
<dbReference type="PATRIC" id="fig|1317118.6.peg.4375"/>
<dbReference type="eggNOG" id="COG3547">
    <property type="taxonomic scope" value="Bacteria"/>
</dbReference>
<dbReference type="InterPro" id="IPR047650">
    <property type="entry name" value="Transpos_IS110"/>
</dbReference>
<feature type="domain" description="Transposase IS110-like N-terminal" evidence="1">
    <location>
        <begin position="35"/>
        <end position="171"/>
    </location>
</feature>
<dbReference type="EMBL" id="AQQW01000056">
    <property type="protein sequence ID" value="ETW10582.1"/>
    <property type="molecule type" value="Genomic_DNA"/>
</dbReference>
<dbReference type="PANTHER" id="PTHR33055:SF3">
    <property type="entry name" value="PUTATIVE TRANSPOSASE FOR IS117-RELATED"/>
    <property type="match status" value="1"/>
</dbReference>
<dbReference type="NCBIfam" id="NF033542">
    <property type="entry name" value="transpos_IS110"/>
    <property type="match status" value="1"/>
</dbReference>
<sequence length="368" mass="40645">PDGVDGSRSPASQCAIVQVSESAIERSHPMQVTTVGLDLAKTIFHVHGVTEGGEVAFNRPLRRTQVLAFFERLSPCLIGIEACASSHHWARELSKLGHTVRLMPPMYVKPYVKRGKSDAVDAEAICEAVTRPTMRFVEIKSEDQQALLSLHRARDFVVRQRTQLINMVRSLAAEFGIAIARGVARAIDFAKGLIEGKQSGLPELAQDVLRVLSRQLVDLHNRLGWYEITMRIQARLSLQAQLLQTIPGVGPVTASAVAATIGSGHQFKSGREFAAWLGLTPRNHSSGGKERLGKITKMGDRYLRQLIVVGMTSRVRQVANHPERADPWLTKLLQRKPARVATVAMANKTARIMWAVLTRNEPYKPHAA</sequence>
<dbReference type="GO" id="GO:0004803">
    <property type="term" value="F:transposase activity"/>
    <property type="evidence" value="ECO:0007669"/>
    <property type="project" value="InterPro"/>
</dbReference>
<dbReference type="Pfam" id="PF02371">
    <property type="entry name" value="Transposase_20"/>
    <property type="match status" value="1"/>
</dbReference>
<gene>
    <name evidence="3" type="ORF">ATO8_21461</name>
</gene>
<dbReference type="Proteomes" id="UP000019063">
    <property type="component" value="Unassembled WGS sequence"/>
</dbReference>
<accession>W4HCQ1</accession>
<comment type="caution">
    <text evidence="3">The sequence shown here is derived from an EMBL/GenBank/DDBJ whole genome shotgun (WGS) entry which is preliminary data.</text>
</comment>
<name>W4HCQ1_9RHOB</name>
<dbReference type="AlphaFoldDB" id="W4HCQ1"/>
<organism evidence="3 4">
    <name type="scientific">Roseivivax marinus</name>
    <dbReference type="NCBI Taxonomy" id="1379903"/>
    <lineage>
        <taxon>Bacteria</taxon>
        <taxon>Pseudomonadati</taxon>
        <taxon>Pseudomonadota</taxon>
        <taxon>Alphaproteobacteria</taxon>
        <taxon>Rhodobacterales</taxon>
        <taxon>Roseobacteraceae</taxon>
        <taxon>Roseivivax</taxon>
    </lineage>
</organism>
<dbReference type="GO" id="GO:0006313">
    <property type="term" value="P:DNA transposition"/>
    <property type="evidence" value="ECO:0007669"/>
    <property type="project" value="InterPro"/>
</dbReference>
<feature type="domain" description="Transposase IS116/IS110/IS902 C-terminal" evidence="2">
    <location>
        <begin position="240"/>
        <end position="316"/>
    </location>
</feature>
<dbReference type="Pfam" id="PF01548">
    <property type="entry name" value="DEDD_Tnp_IS110"/>
    <property type="match status" value="1"/>
</dbReference>
<evidence type="ECO:0000259" key="1">
    <source>
        <dbReference type="Pfam" id="PF01548"/>
    </source>
</evidence>
<protein>
    <submittedName>
        <fullName evidence="3">Transposase IS116/IS110/IS902 family protein</fullName>
    </submittedName>
</protein>
<keyword evidence="4" id="KW-1185">Reference proteome</keyword>
<dbReference type="InterPro" id="IPR002525">
    <property type="entry name" value="Transp_IS110-like_N"/>
</dbReference>
<evidence type="ECO:0000313" key="4">
    <source>
        <dbReference type="Proteomes" id="UP000019063"/>
    </source>
</evidence>
<dbReference type="InterPro" id="IPR003346">
    <property type="entry name" value="Transposase_20"/>
</dbReference>
<reference evidence="3 4" key="1">
    <citation type="journal article" date="2014" name="Antonie Van Leeuwenhoek">
        <title>Roseivivax atlanticus sp. nov., isolated from surface seawater of the Atlantic Ocean.</title>
        <authorList>
            <person name="Li G."/>
            <person name="Lai Q."/>
            <person name="Liu X."/>
            <person name="Sun F."/>
            <person name="Shao Z."/>
        </authorList>
    </citation>
    <scope>NUCLEOTIDE SEQUENCE [LARGE SCALE GENOMIC DNA]</scope>
    <source>
        <strain evidence="3 4">22II-s10s</strain>
    </source>
</reference>
<proteinExistence type="predicted"/>